<protein>
    <submittedName>
        <fullName evidence="1">Uncharacterized protein</fullName>
    </submittedName>
</protein>
<sequence length="41" mass="4598">MTADGLLFSLIPEPFQPAQDNAQVTHDKAYADFYKTHSEAE</sequence>
<gene>
    <name evidence="1" type="ORF">CSF007_9470</name>
</gene>
<reference evidence="1" key="1">
    <citation type="journal article" date="2015" name="Genome Announc.">
        <title>Complete Genome Sequence of Yersinia ruckeri Strain CSF007-82, Etiologic Agent of Red Mouth Disease in Salmonid Fish.</title>
        <authorList>
            <person name="Nelson M.C."/>
            <person name="LaPatra S.E."/>
            <person name="Welch T.J."/>
            <person name="Graf J."/>
        </authorList>
    </citation>
    <scope>NUCLEOTIDE SEQUENCE</scope>
    <source>
        <strain evidence="1">CSF007-82</strain>
    </source>
</reference>
<dbReference type="EMBL" id="LN681231">
    <property type="protein sequence ID" value="CEK27647.1"/>
    <property type="molecule type" value="Genomic_DNA"/>
</dbReference>
<evidence type="ECO:0000313" key="1">
    <source>
        <dbReference type="EMBL" id="CEK27647.1"/>
    </source>
</evidence>
<accession>A0A0A8VD13</accession>
<dbReference type="AlphaFoldDB" id="A0A0A8VD13"/>
<name>A0A0A8VD13_YERRU</name>
<organism evidence="1">
    <name type="scientific">Yersinia ruckeri</name>
    <dbReference type="NCBI Taxonomy" id="29486"/>
    <lineage>
        <taxon>Bacteria</taxon>
        <taxon>Pseudomonadati</taxon>
        <taxon>Pseudomonadota</taxon>
        <taxon>Gammaproteobacteria</taxon>
        <taxon>Enterobacterales</taxon>
        <taxon>Yersiniaceae</taxon>
        <taxon>Yersinia</taxon>
    </lineage>
</organism>
<proteinExistence type="predicted"/>